<dbReference type="Proteomes" id="UP000070483">
    <property type="component" value="Unassembled WGS sequence"/>
</dbReference>
<feature type="non-terminal residue" evidence="1">
    <location>
        <position position="1"/>
    </location>
</feature>
<proteinExistence type="predicted"/>
<accession>A0A134A3E7</accession>
<dbReference type="AlphaFoldDB" id="A0A134A3E7"/>
<keyword evidence="2" id="KW-1185">Reference proteome</keyword>
<gene>
    <name evidence="1" type="ORF">HMPREF3180_01665</name>
</gene>
<organism evidence="1 2">
    <name type="scientific">Leptotrichia wadei</name>
    <dbReference type="NCBI Taxonomy" id="157687"/>
    <lineage>
        <taxon>Bacteria</taxon>
        <taxon>Fusobacteriati</taxon>
        <taxon>Fusobacteriota</taxon>
        <taxon>Fusobacteriia</taxon>
        <taxon>Fusobacteriales</taxon>
        <taxon>Leptotrichiaceae</taxon>
        <taxon>Leptotrichia</taxon>
    </lineage>
</organism>
<reference evidence="2" key="1">
    <citation type="submission" date="2016-01" db="EMBL/GenBank/DDBJ databases">
        <authorList>
            <person name="Mitreva M."/>
            <person name="Pepin K.H."/>
            <person name="Mihindukulasuriya K.A."/>
            <person name="Fulton R."/>
            <person name="Fronick C."/>
            <person name="O'Laughlin M."/>
            <person name="Miner T."/>
            <person name="Herter B."/>
            <person name="Rosa B.A."/>
            <person name="Cordes M."/>
            <person name="Tomlinson C."/>
            <person name="Wollam A."/>
            <person name="Palsikar V.B."/>
            <person name="Mardis E.R."/>
            <person name="Wilson R.K."/>
        </authorList>
    </citation>
    <scope>NUCLEOTIDE SEQUENCE [LARGE SCALE GENOMIC DNA]</scope>
    <source>
        <strain evidence="2">KA00185</strain>
    </source>
</reference>
<name>A0A134A3E7_9FUSO</name>
<evidence type="ECO:0000313" key="2">
    <source>
        <dbReference type="Proteomes" id="UP000070483"/>
    </source>
</evidence>
<evidence type="ECO:0000313" key="1">
    <source>
        <dbReference type="EMBL" id="KXB62213.1"/>
    </source>
</evidence>
<protein>
    <submittedName>
        <fullName evidence="1">Uncharacterized protein</fullName>
    </submittedName>
</protein>
<dbReference type="EMBL" id="LSDD01000123">
    <property type="protein sequence ID" value="KXB62213.1"/>
    <property type="molecule type" value="Genomic_DNA"/>
</dbReference>
<sequence length="47" mass="5526">ENNKKIFKKKQGVEEVVLADLSFILKKRTGELLNRKILKGLSRQDWI</sequence>
<comment type="caution">
    <text evidence="1">The sequence shown here is derived from an EMBL/GenBank/DDBJ whole genome shotgun (WGS) entry which is preliminary data.</text>
</comment>